<dbReference type="RefSeq" id="WP_146534896.1">
    <property type="nucleotide sequence ID" value="NZ_SJPX01000003.1"/>
</dbReference>
<dbReference type="CDD" id="cd07247">
    <property type="entry name" value="SgaA_N_like"/>
    <property type="match status" value="1"/>
</dbReference>
<accession>A0A5C6EVB2</accession>
<name>A0A5C6EVB2_9BACT</name>
<protein>
    <submittedName>
        <fullName evidence="2">Glyoxalase-like domain protein</fullName>
    </submittedName>
</protein>
<evidence type="ECO:0000313" key="3">
    <source>
        <dbReference type="Proteomes" id="UP000317977"/>
    </source>
</evidence>
<keyword evidence="3" id="KW-1185">Reference proteome</keyword>
<dbReference type="Proteomes" id="UP000317977">
    <property type="component" value="Unassembled WGS sequence"/>
</dbReference>
<comment type="caution">
    <text evidence="2">The sequence shown here is derived from an EMBL/GenBank/DDBJ whole genome shotgun (WGS) entry which is preliminary data.</text>
</comment>
<dbReference type="PANTHER" id="PTHR33993:SF1">
    <property type="entry name" value="GLYOXALASE FAMILY PROTEIN"/>
    <property type="match status" value="1"/>
</dbReference>
<dbReference type="InterPro" id="IPR037523">
    <property type="entry name" value="VOC_core"/>
</dbReference>
<evidence type="ECO:0000259" key="1">
    <source>
        <dbReference type="PROSITE" id="PS51819"/>
    </source>
</evidence>
<gene>
    <name evidence="2" type="ORF">Poly59_31690</name>
</gene>
<proteinExistence type="predicted"/>
<dbReference type="InterPro" id="IPR004360">
    <property type="entry name" value="Glyas_Fos-R_dOase_dom"/>
</dbReference>
<sequence>MNKHEKINYIEFPSRNLAVTKTFFAKCFGWTFTDYGQEYTAFEGSGLDGGFFKADLAASPDDGSALIVQHSEDIEQTFDKVQLNGGTICKPMFTFPGGRRFHFTEPTGNELAAWTDK</sequence>
<dbReference type="EMBL" id="SJPX01000003">
    <property type="protein sequence ID" value="TWU51576.1"/>
    <property type="molecule type" value="Genomic_DNA"/>
</dbReference>
<dbReference type="PANTHER" id="PTHR33993">
    <property type="entry name" value="GLYOXALASE-RELATED"/>
    <property type="match status" value="1"/>
</dbReference>
<feature type="domain" description="VOC" evidence="1">
    <location>
        <begin position="6"/>
        <end position="116"/>
    </location>
</feature>
<reference evidence="2 3" key="1">
    <citation type="submission" date="2019-02" db="EMBL/GenBank/DDBJ databases">
        <title>Deep-cultivation of Planctomycetes and their phenomic and genomic characterization uncovers novel biology.</title>
        <authorList>
            <person name="Wiegand S."/>
            <person name="Jogler M."/>
            <person name="Boedeker C."/>
            <person name="Pinto D."/>
            <person name="Vollmers J."/>
            <person name="Rivas-Marin E."/>
            <person name="Kohn T."/>
            <person name="Peeters S.H."/>
            <person name="Heuer A."/>
            <person name="Rast P."/>
            <person name="Oberbeckmann S."/>
            <person name="Bunk B."/>
            <person name="Jeske O."/>
            <person name="Meyerdierks A."/>
            <person name="Storesund J.E."/>
            <person name="Kallscheuer N."/>
            <person name="Luecker S."/>
            <person name="Lage O.M."/>
            <person name="Pohl T."/>
            <person name="Merkel B.J."/>
            <person name="Hornburger P."/>
            <person name="Mueller R.-W."/>
            <person name="Bruemmer F."/>
            <person name="Labrenz M."/>
            <person name="Spormann A.M."/>
            <person name="Op Den Camp H."/>
            <person name="Overmann J."/>
            <person name="Amann R."/>
            <person name="Jetten M.S.M."/>
            <person name="Mascher T."/>
            <person name="Medema M.H."/>
            <person name="Devos D.P."/>
            <person name="Kaster A.-K."/>
            <person name="Ovreas L."/>
            <person name="Rohde M."/>
            <person name="Galperin M.Y."/>
            <person name="Jogler C."/>
        </authorList>
    </citation>
    <scope>NUCLEOTIDE SEQUENCE [LARGE SCALE GENOMIC DNA]</scope>
    <source>
        <strain evidence="2 3">Poly59</strain>
    </source>
</reference>
<dbReference type="InterPro" id="IPR052164">
    <property type="entry name" value="Anthracycline_SecMetBiosynth"/>
</dbReference>
<dbReference type="PROSITE" id="PS51819">
    <property type="entry name" value="VOC"/>
    <property type="match status" value="1"/>
</dbReference>
<dbReference type="Pfam" id="PF00903">
    <property type="entry name" value="Glyoxalase"/>
    <property type="match status" value="1"/>
</dbReference>
<dbReference type="SUPFAM" id="SSF54593">
    <property type="entry name" value="Glyoxalase/Bleomycin resistance protein/Dihydroxybiphenyl dioxygenase"/>
    <property type="match status" value="1"/>
</dbReference>
<dbReference type="AlphaFoldDB" id="A0A5C6EVB2"/>
<organism evidence="2 3">
    <name type="scientific">Rubripirellula reticaptiva</name>
    <dbReference type="NCBI Taxonomy" id="2528013"/>
    <lineage>
        <taxon>Bacteria</taxon>
        <taxon>Pseudomonadati</taxon>
        <taxon>Planctomycetota</taxon>
        <taxon>Planctomycetia</taxon>
        <taxon>Pirellulales</taxon>
        <taxon>Pirellulaceae</taxon>
        <taxon>Rubripirellula</taxon>
    </lineage>
</organism>
<evidence type="ECO:0000313" key="2">
    <source>
        <dbReference type="EMBL" id="TWU51576.1"/>
    </source>
</evidence>
<dbReference type="Gene3D" id="3.10.180.10">
    <property type="entry name" value="2,3-Dihydroxybiphenyl 1,2-Dioxygenase, domain 1"/>
    <property type="match status" value="1"/>
</dbReference>
<dbReference type="InterPro" id="IPR029068">
    <property type="entry name" value="Glyas_Bleomycin-R_OHBP_Dase"/>
</dbReference>
<dbReference type="OrthoDB" id="9804235at2"/>